<dbReference type="GO" id="GO:0004792">
    <property type="term" value="F:thiosulfate-cyanide sulfurtransferase activity"/>
    <property type="evidence" value="ECO:0007669"/>
    <property type="project" value="TreeGrafter"/>
</dbReference>
<accession>A0A6N9TMR2</accession>
<dbReference type="Proteomes" id="UP000471381">
    <property type="component" value="Unassembled WGS sequence"/>
</dbReference>
<dbReference type="PANTHER" id="PTHR10953">
    <property type="entry name" value="UBIQUITIN-ACTIVATING ENZYME E1"/>
    <property type="match status" value="1"/>
</dbReference>
<feature type="domain" description="THIF-type NAD/FAD binding fold" evidence="1">
    <location>
        <begin position="22"/>
        <end position="302"/>
    </location>
</feature>
<dbReference type="InterPro" id="IPR000594">
    <property type="entry name" value="ThiF_NAD_FAD-bd"/>
</dbReference>
<comment type="caution">
    <text evidence="2">The sequence shown here is derived from an EMBL/GenBank/DDBJ whole genome shotgun (WGS) entry which is preliminary data.</text>
</comment>
<dbReference type="PANTHER" id="PTHR10953:SF240">
    <property type="entry name" value="SULFUR CARRIER PROTEIN THIS ADENYLYLTRANSFERASE"/>
    <property type="match status" value="1"/>
</dbReference>
<evidence type="ECO:0000259" key="1">
    <source>
        <dbReference type="Pfam" id="PF00899"/>
    </source>
</evidence>
<sequence>MPRITLFKRRLALLNRDDIRRYSRQLLLNEIDEEGQANLHRAHAVVIGLGGLGTLASRFLVGAGLGNITLIDGDIVDVSNLQRQVTYNETHLGDLKAKALGNELHKVDPNINIRAKSVFAEKRNLQKLIDDATCVLDCTDSVAIRRDINAACVAAKKPLFIAAASGFSWQAINLPCHSFLASAHQLAPGSGCTCETDYSSQTEHAGQANQQCQTQNVSRNVAPPCGCYNCLVAQHNVTQDCQSQGVLGPVVGIAACHQATQALLFLAKRHLAKIQWGRYIVGNAIDASVQSFHLPPSPDCKVCQ</sequence>
<dbReference type="GO" id="GO:0008641">
    <property type="term" value="F:ubiquitin-like modifier activating enzyme activity"/>
    <property type="evidence" value="ECO:0007669"/>
    <property type="project" value="InterPro"/>
</dbReference>
<reference evidence="2 3" key="1">
    <citation type="submission" date="2020-01" db="EMBL/GenBank/DDBJ databases">
        <title>Genomes of bacteria type strains.</title>
        <authorList>
            <person name="Chen J."/>
            <person name="Zhu S."/>
            <person name="Yang J."/>
        </authorList>
    </citation>
    <scope>NUCLEOTIDE SEQUENCE [LARGE SCALE GENOMIC DNA]</scope>
    <source>
        <strain evidence="2 3">LMG 24078</strain>
    </source>
</reference>
<keyword evidence="3" id="KW-1185">Reference proteome</keyword>
<gene>
    <name evidence="2" type="ORF">GTQ48_16595</name>
</gene>
<name>A0A6N9TMR2_9ALTE</name>
<dbReference type="Pfam" id="PF00899">
    <property type="entry name" value="ThiF"/>
    <property type="match status" value="1"/>
</dbReference>
<dbReference type="GO" id="GO:0008146">
    <property type="term" value="F:sulfotransferase activity"/>
    <property type="evidence" value="ECO:0007669"/>
    <property type="project" value="TreeGrafter"/>
</dbReference>
<protein>
    <submittedName>
        <fullName evidence="2">HesA/MoeB/ThiF family protein</fullName>
    </submittedName>
</protein>
<dbReference type="InterPro" id="IPR035985">
    <property type="entry name" value="Ubiquitin-activating_enz"/>
</dbReference>
<dbReference type="GO" id="GO:0005829">
    <property type="term" value="C:cytosol"/>
    <property type="evidence" value="ECO:0007669"/>
    <property type="project" value="TreeGrafter"/>
</dbReference>
<proteinExistence type="predicted"/>
<evidence type="ECO:0000313" key="3">
    <source>
        <dbReference type="Proteomes" id="UP000471381"/>
    </source>
</evidence>
<dbReference type="Gene3D" id="3.40.50.720">
    <property type="entry name" value="NAD(P)-binding Rossmann-like Domain"/>
    <property type="match status" value="1"/>
</dbReference>
<dbReference type="AlphaFoldDB" id="A0A6N9TMR2"/>
<dbReference type="CDD" id="cd00757">
    <property type="entry name" value="ThiF_MoeB_HesA_family"/>
    <property type="match status" value="1"/>
</dbReference>
<dbReference type="InterPro" id="IPR045886">
    <property type="entry name" value="ThiF/MoeB/HesA"/>
</dbReference>
<organism evidence="2 3">
    <name type="scientific">Alteromonas genovensis</name>
    <dbReference type="NCBI Taxonomy" id="471225"/>
    <lineage>
        <taxon>Bacteria</taxon>
        <taxon>Pseudomonadati</taxon>
        <taxon>Pseudomonadota</taxon>
        <taxon>Gammaproteobacteria</taxon>
        <taxon>Alteromonadales</taxon>
        <taxon>Alteromonadaceae</taxon>
        <taxon>Alteromonas/Salinimonas group</taxon>
        <taxon>Alteromonas</taxon>
    </lineage>
</organism>
<evidence type="ECO:0000313" key="2">
    <source>
        <dbReference type="EMBL" id="NDW17136.1"/>
    </source>
</evidence>
<dbReference type="GO" id="GO:0016779">
    <property type="term" value="F:nucleotidyltransferase activity"/>
    <property type="evidence" value="ECO:0007669"/>
    <property type="project" value="TreeGrafter"/>
</dbReference>
<dbReference type="EMBL" id="JAAAWO010000016">
    <property type="protein sequence ID" value="NDW17136.1"/>
    <property type="molecule type" value="Genomic_DNA"/>
</dbReference>
<dbReference type="SUPFAM" id="SSF69572">
    <property type="entry name" value="Activating enzymes of the ubiquitin-like proteins"/>
    <property type="match status" value="1"/>
</dbReference>